<accession>A0ABV2ZCH9</accession>
<proteinExistence type="predicted"/>
<organism evidence="1 2">
    <name type="scientific">Streptomyces sp. 900129855</name>
    <dbReference type="NCBI Taxonomy" id="3155129"/>
    <lineage>
        <taxon>Bacteria</taxon>
        <taxon>Bacillati</taxon>
        <taxon>Actinomycetota</taxon>
        <taxon>Actinomycetes</taxon>
        <taxon>Kitasatosporales</taxon>
        <taxon>Streptomycetaceae</taxon>
        <taxon>Streptomyces</taxon>
    </lineage>
</organism>
<dbReference type="Proteomes" id="UP001550739">
    <property type="component" value="Unassembled WGS sequence"/>
</dbReference>
<sequence>MSFSNENTAAHHLYTLIARVRSSTESNTASAWSEVLGAEWGSHEFARRHSEVAALLQMTIRQVSALPERARIRCERHISAWWVAVMQPSINWMDETRSLQSIIDDDKLDHLESTADLISGNLVGSDAAPRSSDLSQMADRCNEWIELLASMGEGEIDGPVRDQLISQLRHLIWLIDNAGLFGGARVAEEASTVIGSLAQTGASLVNVREENASRWKKALLALVAACVVFNQASPILQESLTTGESLVKEIATVVEDFQEEG</sequence>
<name>A0ABV2ZCH9_9ACTN</name>
<gene>
    <name evidence="1" type="ORF">AB0E89_04600</name>
</gene>
<evidence type="ECO:0000313" key="2">
    <source>
        <dbReference type="Proteomes" id="UP001550739"/>
    </source>
</evidence>
<protein>
    <submittedName>
        <fullName evidence="1">Uncharacterized protein</fullName>
    </submittedName>
</protein>
<keyword evidence="2" id="KW-1185">Reference proteome</keyword>
<dbReference type="EMBL" id="JBEZVE010000002">
    <property type="protein sequence ID" value="MEU3779865.1"/>
    <property type="molecule type" value="Genomic_DNA"/>
</dbReference>
<dbReference type="RefSeq" id="WP_361700911.1">
    <property type="nucleotide sequence ID" value="NZ_JBEZVE010000002.1"/>
</dbReference>
<reference evidence="1 2" key="1">
    <citation type="submission" date="2024-06" db="EMBL/GenBank/DDBJ databases">
        <title>The Natural Products Discovery Center: Release of the First 8490 Sequenced Strains for Exploring Actinobacteria Biosynthetic Diversity.</title>
        <authorList>
            <person name="Kalkreuter E."/>
            <person name="Kautsar S.A."/>
            <person name="Yang D."/>
            <person name="Bader C.D."/>
            <person name="Teijaro C.N."/>
            <person name="Fluegel L."/>
            <person name="Davis C.M."/>
            <person name="Simpson J.R."/>
            <person name="Lauterbach L."/>
            <person name="Steele A.D."/>
            <person name="Gui C."/>
            <person name="Meng S."/>
            <person name="Li G."/>
            <person name="Viehrig K."/>
            <person name="Ye F."/>
            <person name="Su P."/>
            <person name="Kiefer A.F."/>
            <person name="Nichols A."/>
            <person name="Cepeda A.J."/>
            <person name="Yan W."/>
            <person name="Fan B."/>
            <person name="Jiang Y."/>
            <person name="Adhikari A."/>
            <person name="Zheng C.-J."/>
            <person name="Schuster L."/>
            <person name="Cowan T.M."/>
            <person name="Smanski M.J."/>
            <person name="Chevrette M.G."/>
            <person name="De Carvalho L.P.S."/>
            <person name="Shen B."/>
        </authorList>
    </citation>
    <scope>NUCLEOTIDE SEQUENCE [LARGE SCALE GENOMIC DNA]</scope>
    <source>
        <strain evidence="1 2">NPDC033843</strain>
    </source>
</reference>
<comment type="caution">
    <text evidence="1">The sequence shown here is derived from an EMBL/GenBank/DDBJ whole genome shotgun (WGS) entry which is preliminary data.</text>
</comment>
<evidence type="ECO:0000313" key="1">
    <source>
        <dbReference type="EMBL" id="MEU3779865.1"/>
    </source>
</evidence>